<feature type="transmembrane region" description="Helical" evidence="6">
    <location>
        <begin position="9"/>
        <end position="27"/>
    </location>
</feature>
<name>T1KAV6_TETUR</name>
<dbReference type="InterPro" id="IPR006153">
    <property type="entry name" value="Cation/H_exchanger_TM"/>
</dbReference>
<evidence type="ECO:0000256" key="3">
    <source>
        <dbReference type="ARBA" id="ARBA00022692"/>
    </source>
</evidence>
<comment type="similarity">
    <text evidence="2">Belongs to the monovalent cation:proton antiporter 1 (CPA1) transporter (TC 2.A.36) family.</text>
</comment>
<evidence type="ECO:0000256" key="1">
    <source>
        <dbReference type="ARBA" id="ARBA00004141"/>
    </source>
</evidence>
<evidence type="ECO:0000256" key="6">
    <source>
        <dbReference type="SAM" id="Phobius"/>
    </source>
</evidence>
<keyword evidence="4 6" id="KW-1133">Transmembrane helix</keyword>
<evidence type="ECO:0000256" key="4">
    <source>
        <dbReference type="ARBA" id="ARBA00022989"/>
    </source>
</evidence>
<evidence type="ECO:0000259" key="7">
    <source>
        <dbReference type="Pfam" id="PF00999"/>
    </source>
</evidence>
<keyword evidence="5 6" id="KW-0472">Membrane</keyword>
<dbReference type="GO" id="GO:0016020">
    <property type="term" value="C:membrane"/>
    <property type="evidence" value="ECO:0007669"/>
    <property type="project" value="UniProtKB-SubCell"/>
</dbReference>
<reference evidence="9" key="1">
    <citation type="submission" date="2011-08" db="EMBL/GenBank/DDBJ databases">
        <authorList>
            <person name="Rombauts S."/>
        </authorList>
    </citation>
    <scope>NUCLEOTIDE SEQUENCE</scope>
    <source>
        <strain evidence="9">London</strain>
    </source>
</reference>
<dbReference type="GO" id="GO:1902600">
    <property type="term" value="P:proton transmembrane transport"/>
    <property type="evidence" value="ECO:0007669"/>
    <property type="project" value="InterPro"/>
</dbReference>
<protein>
    <recommendedName>
        <fullName evidence="7">Cation/H+ exchanger transmembrane domain-containing protein</fullName>
    </recommendedName>
</protein>
<dbReference type="EnsemblMetazoa" id="tetur08g01910.1">
    <property type="protein sequence ID" value="tetur08g01910.1"/>
    <property type="gene ID" value="tetur08g01910"/>
</dbReference>
<keyword evidence="3 6" id="KW-0812">Transmembrane</keyword>
<evidence type="ECO:0000313" key="8">
    <source>
        <dbReference type="EnsemblMetazoa" id="tetur08g01910.1"/>
    </source>
</evidence>
<dbReference type="Proteomes" id="UP000015104">
    <property type="component" value="Unassembled WGS sequence"/>
</dbReference>
<feature type="transmembrane region" description="Helical" evidence="6">
    <location>
        <begin position="347"/>
        <end position="370"/>
    </location>
</feature>
<feature type="transmembrane region" description="Helical" evidence="6">
    <location>
        <begin position="224"/>
        <end position="245"/>
    </location>
</feature>
<feature type="transmembrane region" description="Helical" evidence="6">
    <location>
        <begin position="265"/>
        <end position="281"/>
    </location>
</feature>
<evidence type="ECO:0000313" key="9">
    <source>
        <dbReference type="Proteomes" id="UP000015104"/>
    </source>
</evidence>
<dbReference type="PANTHER" id="PTHR31102">
    <property type="match status" value="1"/>
</dbReference>
<organism evidence="8 9">
    <name type="scientific">Tetranychus urticae</name>
    <name type="common">Two-spotted spider mite</name>
    <dbReference type="NCBI Taxonomy" id="32264"/>
    <lineage>
        <taxon>Eukaryota</taxon>
        <taxon>Metazoa</taxon>
        <taxon>Ecdysozoa</taxon>
        <taxon>Arthropoda</taxon>
        <taxon>Chelicerata</taxon>
        <taxon>Arachnida</taxon>
        <taxon>Acari</taxon>
        <taxon>Acariformes</taxon>
        <taxon>Trombidiformes</taxon>
        <taxon>Prostigmata</taxon>
        <taxon>Eleutherengona</taxon>
        <taxon>Raphignathae</taxon>
        <taxon>Tetranychoidea</taxon>
        <taxon>Tetranychidae</taxon>
        <taxon>Tetranychus</taxon>
    </lineage>
</organism>
<dbReference type="PANTHER" id="PTHR31102:SF1">
    <property type="entry name" value="CATION_H+ EXCHANGER DOMAIN-CONTAINING PROTEIN"/>
    <property type="match status" value="1"/>
</dbReference>
<comment type="subcellular location">
    <subcellularLocation>
        <location evidence="1">Membrane</location>
        <topology evidence="1">Multi-pass membrane protein</topology>
    </subcellularLocation>
</comment>
<feature type="transmembrane region" description="Helical" evidence="6">
    <location>
        <begin position="149"/>
        <end position="174"/>
    </location>
</feature>
<feature type="transmembrane region" description="Helical" evidence="6">
    <location>
        <begin position="313"/>
        <end position="335"/>
    </location>
</feature>
<dbReference type="eggNOG" id="KOG3826">
    <property type="taxonomic scope" value="Eukaryota"/>
</dbReference>
<dbReference type="Gene3D" id="1.20.1530.20">
    <property type="match status" value="1"/>
</dbReference>
<evidence type="ECO:0000256" key="5">
    <source>
        <dbReference type="ARBA" id="ARBA00023136"/>
    </source>
</evidence>
<feature type="transmembrane region" description="Helical" evidence="6">
    <location>
        <begin position="186"/>
        <end position="212"/>
    </location>
</feature>
<dbReference type="EMBL" id="CAEY01001943">
    <property type="status" value="NOT_ANNOTATED_CDS"/>
    <property type="molecule type" value="Genomic_DNA"/>
</dbReference>
<keyword evidence="9" id="KW-1185">Reference proteome</keyword>
<feature type="transmembrane region" description="Helical" evidence="6">
    <location>
        <begin position="39"/>
        <end position="57"/>
    </location>
</feature>
<dbReference type="HOGENOM" id="CLU_018415_4_0_1"/>
<feature type="domain" description="Cation/H+ exchanger transmembrane" evidence="7">
    <location>
        <begin position="53"/>
        <end position="432"/>
    </location>
</feature>
<reference evidence="8" key="2">
    <citation type="submission" date="2015-06" db="UniProtKB">
        <authorList>
            <consortium name="EnsemblMetazoa"/>
        </authorList>
    </citation>
    <scope>IDENTIFICATION</scope>
</reference>
<sequence length="473" mass="51295">MGNIKVKTIVPLVQIVLTQVALFTLFWSTCYGVSPEASFSWNGKILAFLIIFALAFIAGQLCKLVRVPTLVGMLLAGISLSNLTEIQLDPSLSSTARDLALGVILLRAGISLDPNALRKLSWVCLRLAFTPCVVEAVVLAIGTHLLLHLPFLWCMVVGFVCTATSPAVIVPIMINMQDLGYGIDKGIPTLVIGGSSVDDIAAITCFEIFLSLAMSTSTSITSTLLGPIEAVCGLILGITLGLLFWVLPPKCDADDIESRPFAGKVRFWLLLLTGLSFIYVTKRLNFESMGPLGVLSMSFVAALRWRQEGYIDAMIYSLKDIWFFCEIFLFSLIGYEVKFSSLKMHTILWSLVCLVIGLIARTITSIGIVAGAGLTLKEHLFIGVSWLPKGTVQAAIGSIPLELARAKNDETMISYGLTILTFAVLSIIISAPLGAFLIKYSGPKLLVKSKKQQNDNFDGISLESVPHISKAHF</sequence>
<dbReference type="Pfam" id="PF00999">
    <property type="entry name" value="Na_H_Exchanger"/>
    <property type="match status" value="1"/>
</dbReference>
<dbReference type="InterPro" id="IPR038770">
    <property type="entry name" value="Na+/solute_symporter_sf"/>
</dbReference>
<dbReference type="AlphaFoldDB" id="T1KAV6"/>
<proteinExistence type="inferred from homology"/>
<dbReference type="InterPro" id="IPR051843">
    <property type="entry name" value="CPA1_transporter"/>
</dbReference>
<dbReference type="STRING" id="32264.T1KAV6"/>
<accession>T1KAV6</accession>
<evidence type="ECO:0000256" key="2">
    <source>
        <dbReference type="ARBA" id="ARBA00007367"/>
    </source>
</evidence>
<dbReference type="GO" id="GO:0015297">
    <property type="term" value="F:antiporter activity"/>
    <property type="evidence" value="ECO:0007669"/>
    <property type="project" value="InterPro"/>
</dbReference>
<feature type="transmembrane region" description="Helical" evidence="6">
    <location>
        <begin position="412"/>
        <end position="438"/>
    </location>
</feature>
<feature type="transmembrane region" description="Helical" evidence="6">
    <location>
        <begin position="120"/>
        <end position="142"/>
    </location>
</feature>